<dbReference type="Proteomes" id="UP000297348">
    <property type="component" value="Unassembled WGS sequence"/>
</dbReference>
<name>A0A4Z0JCM3_9LACO</name>
<dbReference type="RefSeq" id="WP_135367073.1">
    <property type="nucleotide sequence ID" value="NZ_RKLX01000002.1"/>
</dbReference>
<protein>
    <submittedName>
        <fullName evidence="1">Type II toxin-antitoxin system RelB/DinJ family antitoxin</fullName>
    </submittedName>
</protein>
<dbReference type="AlphaFoldDB" id="A0A4Z0JCM3"/>
<dbReference type="GO" id="GO:0006355">
    <property type="term" value="P:regulation of DNA-templated transcription"/>
    <property type="evidence" value="ECO:0007669"/>
    <property type="project" value="InterPro"/>
</dbReference>
<organism evidence="1 2">
    <name type="scientific">Levilactobacillus suantsaiihabitans</name>
    <dbReference type="NCBI Taxonomy" id="2487722"/>
    <lineage>
        <taxon>Bacteria</taxon>
        <taxon>Bacillati</taxon>
        <taxon>Bacillota</taxon>
        <taxon>Bacilli</taxon>
        <taxon>Lactobacillales</taxon>
        <taxon>Lactobacillaceae</taxon>
        <taxon>Levilactobacillus</taxon>
    </lineage>
</organism>
<dbReference type="InterPro" id="IPR013321">
    <property type="entry name" value="Arc_rbn_hlx_hlx"/>
</dbReference>
<dbReference type="OrthoDB" id="9804867at2"/>
<accession>A0A4Z0JCM3</accession>
<evidence type="ECO:0000313" key="1">
    <source>
        <dbReference type="EMBL" id="TGD19927.1"/>
    </source>
</evidence>
<comment type="caution">
    <text evidence="1">The sequence shown here is derived from an EMBL/GenBank/DDBJ whole genome shotgun (WGS) entry which is preliminary data.</text>
</comment>
<keyword evidence="2" id="KW-1185">Reference proteome</keyword>
<gene>
    <name evidence="1" type="ORF">EGT51_01685</name>
</gene>
<evidence type="ECO:0000313" key="2">
    <source>
        <dbReference type="Proteomes" id="UP000297348"/>
    </source>
</evidence>
<proteinExistence type="predicted"/>
<dbReference type="EMBL" id="RKLX01000002">
    <property type="protein sequence ID" value="TGD19927.1"/>
    <property type="molecule type" value="Genomic_DNA"/>
</dbReference>
<dbReference type="InterPro" id="IPR007337">
    <property type="entry name" value="RelB/DinJ"/>
</dbReference>
<sequence>MTTSSEHQDSEYLQITVDADLQAAAQQVFQRLGLDLTTAITLFLKQSVVDQGLPFRPNTSTADSYTPEGARQIVQSEQLKTYADLDSLWWELDGKR</sequence>
<reference evidence="1 2" key="1">
    <citation type="submission" date="2018-10" db="EMBL/GenBank/DDBJ databases">
        <title>Lactobacillus sp. R7 and Lactobacillus sp. R19 isolated from fermented mustard green product of Taiwan.</title>
        <authorList>
            <person name="Lin S.-T."/>
        </authorList>
    </citation>
    <scope>NUCLEOTIDE SEQUENCE [LARGE SCALE GENOMIC DNA]</scope>
    <source>
        <strain evidence="1 2">BCRC 81129</strain>
    </source>
</reference>
<dbReference type="Gene3D" id="1.10.1220.10">
    <property type="entry name" value="Met repressor-like"/>
    <property type="match status" value="1"/>
</dbReference>
<dbReference type="NCBIfam" id="TIGR02384">
    <property type="entry name" value="RelB_DinJ"/>
    <property type="match status" value="1"/>
</dbReference>
<dbReference type="Pfam" id="PF04221">
    <property type="entry name" value="RelB"/>
    <property type="match status" value="1"/>
</dbReference>